<accession>A0A2N3L0P1</accession>
<dbReference type="RefSeq" id="WP_101304978.1">
    <property type="nucleotide sequence ID" value="NZ_NXGX01000015.1"/>
</dbReference>
<comment type="caution">
    <text evidence="1">The sequence shown here is derived from an EMBL/GenBank/DDBJ whole genome shotgun (WGS) entry which is preliminary data.</text>
</comment>
<gene>
    <name evidence="1" type="ORF">COO92_21450</name>
</gene>
<dbReference type="EMBL" id="NXGX01000015">
    <property type="protein sequence ID" value="PKR56373.1"/>
    <property type="molecule type" value="Genomic_DNA"/>
</dbReference>
<evidence type="ECO:0000313" key="1">
    <source>
        <dbReference type="EMBL" id="PKR56373.1"/>
    </source>
</evidence>
<reference evidence="1 2" key="1">
    <citation type="submission" date="2017-09" db="EMBL/GenBank/DDBJ databases">
        <title>Biodiversity and function of Thalassospira species in the particle-attached aromatic-hydrocarbon-degrading consortia from the surface seawater of the China South Sea.</title>
        <authorList>
            <person name="Dong C."/>
            <person name="Lai Q."/>
            <person name="Shao Z."/>
        </authorList>
    </citation>
    <scope>NUCLEOTIDE SEQUENCE [LARGE SCALE GENOMIC DNA]</scope>
    <source>
        <strain evidence="1 2">139Z-12</strain>
    </source>
</reference>
<dbReference type="AlphaFoldDB" id="A0A2N3L0P1"/>
<protein>
    <submittedName>
        <fullName evidence="1">Uncharacterized protein</fullName>
    </submittedName>
</protein>
<evidence type="ECO:0000313" key="2">
    <source>
        <dbReference type="Proteomes" id="UP000233332"/>
    </source>
</evidence>
<organism evidence="1 2">
    <name type="scientific">Thalassospira lohafexi</name>
    <dbReference type="NCBI Taxonomy" id="744227"/>
    <lineage>
        <taxon>Bacteria</taxon>
        <taxon>Pseudomonadati</taxon>
        <taxon>Pseudomonadota</taxon>
        <taxon>Alphaproteobacteria</taxon>
        <taxon>Rhodospirillales</taxon>
        <taxon>Thalassospiraceae</taxon>
        <taxon>Thalassospira</taxon>
    </lineage>
</organism>
<name>A0A2N3L0P1_9PROT</name>
<dbReference type="Proteomes" id="UP000233332">
    <property type="component" value="Unassembled WGS sequence"/>
</dbReference>
<proteinExistence type="predicted"/>
<keyword evidence="2" id="KW-1185">Reference proteome</keyword>
<sequence length="80" mass="8829">MTESKTLREKLIEDAEAFCAEQGISKSHLARVVMNHGGFFKRLEEGGDCATGAYEKFQSVFSDPAAWEAAKDERFPKSAA</sequence>